<evidence type="ECO:0000313" key="2">
    <source>
        <dbReference type="EMBL" id="PTD04130.1"/>
    </source>
</evidence>
<feature type="region of interest" description="Disordered" evidence="1">
    <location>
        <begin position="1"/>
        <end position="63"/>
    </location>
</feature>
<feature type="compositionally biased region" description="Polar residues" evidence="1">
    <location>
        <begin position="50"/>
        <end position="60"/>
    </location>
</feature>
<feature type="compositionally biased region" description="Acidic residues" evidence="1">
    <location>
        <begin position="1"/>
        <end position="30"/>
    </location>
</feature>
<dbReference type="AlphaFoldDB" id="A0A2T4GL04"/>
<keyword evidence="3" id="KW-1185">Reference proteome</keyword>
<organism evidence="2 3">
    <name type="scientific">Fusarium culmorum</name>
    <dbReference type="NCBI Taxonomy" id="5516"/>
    <lineage>
        <taxon>Eukaryota</taxon>
        <taxon>Fungi</taxon>
        <taxon>Dikarya</taxon>
        <taxon>Ascomycota</taxon>
        <taxon>Pezizomycotina</taxon>
        <taxon>Sordariomycetes</taxon>
        <taxon>Hypocreomycetidae</taxon>
        <taxon>Hypocreales</taxon>
        <taxon>Nectriaceae</taxon>
        <taxon>Fusarium</taxon>
    </lineage>
</organism>
<reference evidence="2 3" key="1">
    <citation type="submission" date="2018-02" db="EMBL/GenBank/DDBJ databases">
        <title>Fusarium culmorum secondary metabolites in fungal-bacterial-plant interactions.</title>
        <authorList>
            <person name="Schmidt R."/>
        </authorList>
    </citation>
    <scope>NUCLEOTIDE SEQUENCE [LARGE SCALE GENOMIC DNA]</scope>
    <source>
        <strain evidence="2 3">PV</strain>
    </source>
</reference>
<sequence length="97" mass="10701">MNAGDDDGTEGEATDEAEEEEAGELEEMEEREEREALEWPAVDEAGHPSTGRSESIQGNQHPLLHTLRSVEADDHIEAFDVDSCDMACQRPGQKFSV</sequence>
<name>A0A2T4GL04_FUSCU</name>
<evidence type="ECO:0000256" key="1">
    <source>
        <dbReference type="SAM" id="MobiDB-lite"/>
    </source>
</evidence>
<comment type="caution">
    <text evidence="2">The sequence shown here is derived from an EMBL/GenBank/DDBJ whole genome shotgun (WGS) entry which is preliminary data.</text>
</comment>
<accession>A0A2T4GL04</accession>
<dbReference type="EMBL" id="PVEM01000012">
    <property type="protein sequence ID" value="PTD04130.1"/>
    <property type="molecule type" value="Genomic_DNA"/>
</dbReference>
<gene>
    <name evidence="2" type="ORF">FCULG_00002000</name>
</gene>
<evidence type="ECO:0000313" key="3">
    <source>
        <dbReference type="Proteomes" id="UP000241587"/>
    </source>
</evidence>
<dbReference type="Proteomes" id="UP000241587">
    <property type="component" value="Unassembled WGS sequence"/>
</dbReference>
<protein>
    <submittedName>
        <fullName evidence="2">Uncharacterized protein</fullName>
    </submittedName>
</protein>
<proteinExistence type="predicted"/>